<organism evidence="1">
    <name type="scientific">Ralstonia pickettii (strain 12D)</name>
    <dbReference type="NCBI Taxonomy" id="428406"/>
    <lineage>
        <taxon>Bacteria</taxon>
        <taxon>Pseudomonadati</taxon>
        <taxon>Pseudomonadota</taxon>
        <taxon>Betaproteobacteria</taxon>
        <taxon>Burkholderiales</taxon>
        <taxon>Burkholderiaceae</taxon>
        <taxon>Ralstonia</taxon>
    </lineage>
</organism>
<dbReference type="InterPro" id="IPR050336">
    <property type="entry name" value="Chromosome_partition/occlusion"/>
</dbReference>
<dbReference type="HOGENOM" id="CLU_885276_0_0_4"/>
<reference evidence="1" key="1">
    <citation type="submission" date="2009-06" db="EMBL/GenBank/DDBJ databases">
        <title>Complete sequence plasmid 1 of Ralstonia pickettii 12D.</title>
        <authorList>
            <consortium name="US DOE Joint Genome Institute"/>
            <person name="Lucas S."/>
            <person name="Copeland A."/>
            <person name="Lapidus A."/>
            <person name="Glavina del Rio T."/>
            <person name="Dalin E."/>
            <person name="Tice H."/>
            <person name="Bruce D."/>
            <person name="Goodwin L."/>
            <person name="Pitluck S."/>
            <person name="Sims D."/>
            <person name="Meincke L."/>
            <person name="Brettin T."/>
            <person name="Detter J.C."/>
            <person name="Han C."/>
            <person name="Larimer F."/>
            <person name="Land M."/>
            <person name="Hauser L."/>
            <person name="Kyrpides N."/>
            <person name="Ovchinnikova G."/>
            <person name="Marsh T."/>
            <person name="Richardson P."/>
        </authorList>
    </citation>
    <scope>NUCLEOTIDE SEQUENCE [LARGE SCALE GENOMIC DNA]</scope>
    <source>
        <plasmid evidence="1">12D</plasmid>
        <plasmid evidence="1">pRp12D01</plasmid>
    </source>
</reference>
<keyword evidence="1" id="KW-0614">Plasmid</keyword>
<dbReference type="SUPFAM" id="SSF109709">
    <property type="entry name" value="KorB DNA-binding domain-like"/>
    <property type="match status" value="1"/>
</dbReference>
<evidence type="ECO:0000313" key="1">
    <source>
        <dbReference type="EMBL" id="ACS66229.1"/>
    </source>
</evidence>
<dbReference type="InterPro" id="IPR036086">
    <property type="entry name" value="ParB/Sulfiredoxin_sf"/>
</dbReference>
<dbReference type="SUPFAM" id="SSF110849">
    <property type="entry name" value="ParB/Sulfiredoxin"/>
    <property type="match status" value="1"/>
</dbReference>
<name>C6BPV5_RALP1</name>
<proteinExistence type="predicted"/>
<dbReference type="PANTHER" id="PTHR33375:SF1">
    <property type="entry name" value="CHROMOSOME-PARTITIONING PROTEIN PARB-RELATED"/>
    <property type="match status" value="1"/>
</dbReference>
<dbReference type="GO" id="GO:0005694">
    <property type="term" value="C:chromosome"/>
    <property type="evidence" value="ECO:0007669"/>
    <property type="project" value="TreeGrafter"/>
</dbReference>
<dbReference type="AlphaFoldDB" id="C6BPV5"/>
<dbReference type="Gene3D" id="3.90.1530.30">
    <property type="match status" value="1"/>
</dbReference>
<dbReference type="KEGG" id="rpf:Rpic12D_4995"/>
<dbReference type="Gene3D" id="1.10.10.2830">
    <property type="match status" value="1"/>
</dbReference>
<dbReference type="GO" id="GO:0007059">
    <property type="term" value="P:chromosome segregation"/>
    <property type="evidence" value="ECO:0007669"/>
    <property type="project" value="TreeGrafter"/>
</dbReference>
<sequence>MVATKRGQGVRAKTQPQLVIDGAAPTIPFEMDSHLEFGERQALNVSSDAGQYMPAVDEIRVIRGFNPRIETVAFKAGIERLARSIAENGFDESQPLLVFPIRDGLNTVLALRDGHRRLEAVRLANRYLAQEEKTLIERLPVIVEEWADSRSLTLSLMKRDDLVPLTVFETAIVAFRSHVKLGMSTKEIAAEFKLSETHIKGLLLLAQADRRIQDLVIEDKTKATTAIKAIRMYKDGAPERLVEVTAGKGKVRPRDLPGERLKRVMRKVGARLLLTIKDIEADPGFEHLLPETRESISDLLEKVREAEKEDSVDK</sequence>
<dbReference type="EMBL" id="CP001646">
    <property type="protein sequence ID" value="ACS66229.1"/>
    <property type="molecule type" value="Genomic_DNA"/>
</dbReference>
<gene>
    <name evidence="1" type="ordered locus">Rpic12D_4995</name>
</gene>
<protein>
    <submittedName>
        <fullName evidence="1">Uncharacterized protein</fullName>
    </submittedName>
</protein>
<geneLocation type="plasmid" evidence="1">
    <name>pRp12D01</name>
</geneLocation>
<dbReference type="PANTHER" id="PTHR33375">
    <property type="entry name" value="CHROMOSOME-PARTITIONING PROTEIN PARB-RELATED"/>
    <property type="match status" value="1"/>
</dbReference>
<accession>C6BPV5</accession>